<keyword evidence="2" id="KW-1185">Reference proteome</keyword>
<dbReference type="OrthoDB" id="644804at2"/>
<sequence>MTSWDSKALSFINQTSRWDKEKHIGSFLTFSINLLRTLLHANITLQIEFQDEFTARVKNAYPEYLEDMVLDPEPIKKMLYSNAFKTIYWPAIPPPNHNVLKDLLQAFSSSVIIPLHTEPANSMILLGWSEPVEMTAAFQECIETMRIRLKEIITHSQQHSHFQRVAARFSAIMHAMPHAIIFINNDGYSGWVNQPAAELLELSGAGEQLPAILSDAMMQLRSRATNAEEIYQEAMQLFSSPANVITNWEWKFDYPTEKKYNVICMPVSSQQVSGRLWIFEAV</sequence>
<gene>
    <name evidence="1" type="ORF">SAMN05444266_1047</name>
</gene>
<evidence type="ECO:0008006" key="3">
    <source>
        <dbReference type="Google" id="ProtNLM"/>
    </source>
</evidence>
<accession>A0A1M7BR75</accession>
<dbReference type="AlphaFoldDB" id="A0A1M7BR75"/>
<proteinExistence type="predicted"/>
<protein>
    <recommendedName>
        <fullName evidence="3">PAS domain-containing protein</fullName>
    </recommendedName>
</protein>
<dbReference type="EMBL" id="FRBL01000004">
    <property type="protein sequence ID" value="SHL57079.1"/>
    <property type="molecule type" value="Genomic_DNA"/>
</dbReference>
<evidence type="ECO:0000313" key="1">
    <source>
        <dbReference type="EMBL" id="SHL57079.1"/>
    </source>
</evidence>
<evidence type="ECO:0000313" key="2">
    <source>
        <dbReference type="Proteomes" id="UP000184420"/>
    </source>
</evidence>
<name>A0A1M7BR75_9BACT</name>
<reference evidence="1 2" key="1">
    <citation type="submission" date="2016-11" db="EMBL/GenBank/DDBJ databases">
        <authorList>
            <person name="Jaros S."/>
            <person name="Januszkiewicz K."/>
            <person name="Wedrychowicz H."/>
        </authorList>
    </citation>
    <scope>NUCLEOTIDE SEQUENCE [LARGE SCALE GENOMIC DNA]</scope>
    <source>
        <strain evidence="1 2">DSM 27406</strain>
    </source>
</reference>
<dbReference type="Proteomes" id="UP000184420">
    <property type="component" value="Unassembled WGS sequence"/>
</dbReference>
<dbReference type="RefSeq" id="WP_073080521.1">
    <property type="nucleotide sequence ID" value="NZ_FRBL01000004.1"/>
</dbReference>
<dbReference type="STRING" id="1419482.SAMN05444266_1047"/>
<organism evidence="1 2">
    <name type="scientific">Chitinophaga jiangningensis</name>
    <dbReference type="NCBI Taxonomy" id="1419482"/>
    <lineage>
        <taxon>Bacteria</taxon>
        <taxon>Pseudomonadati</taxon>
        <taxon>Bacteroidota</taxon>
        <taxon>Chitinophagia</taxon>
        <taxon>Chitinophagales</taxon>
        <taxon>Chitinophagaceae</taxon>
        <taxon>Chitinophaga</taxon>
    </lineage>
</organism>